<reference evidence="4 5" key="1">
    <citation type="submission" date="2015-10" db="EMBL/GenBank/DDBJ databases">
        <title>Full genome of DAOMC 229536 Phialocephala scopiformis, a fungal endophyte of spruce producing the potent anti-insectan compound rugulosin.</title>
        <authorList>
            <consortium name="DOE Joint Genome Institute"/>
            <person name="Walker A.K."/>
            <person name="Frasz S.L."/>
            <person name="Seifert K.A."/>
            <person name="Miller J.D."/>
            <person name="Mondo S.J."/>
            <person name="Labutti K."/>
            <person name="Lipzen A."/>
            <person name="Dockter R."/>
            <person name="Kennedy M."/>
            <person name="Grigoriev I.V."/>
            <person name="Spatafora J.W."/>
        </authorList>
    </citation>
    <scope>NUCLEOTIDE SEQUENCE [LARGE SCALE GENOMIC DNA]</scope>
    <source>
        <strain evidence="4 5">CBS 120377</strain>
    </source>
</reference>
<dbReference type="InterPro" id="IPR049207">
    <property type="entry name" value="DUF4246_N"/>
</dbReference>
<dbReference type="RefSeq" id="XP_018063749.1">
    <property type="nucleotide sequence ID" value="XM_018211183.1"/>
</dbReference>
<evidence type="ECO:0000313" key="4">
    <source>
        <dbReference type="EMBL" id="KUJ09394.1"/>
    </source>
</evidence>
<feature type="region of interest" description="Disordered" evidence="1">
    <location>
        <begin position="330"/>
        <end position="397"/>
    </location>
</feature>
<dbReference type="OrthoDB" id="415532at2759"/>
<feature type="compositionally biased region" description="Polar residues" evidence="1">
    <location>
        <begin position="359"/>
        <end position="372"/>
    </location>
</feature>
<organism evidence="4 5">
    <name type="scientific">Mollisia scopiformis</name>
    <name type="common">Conifer needle endophyte fungus</name>
    <name type="synonym">Phialocephala scopiformis</name>
    <dbReference type="NCBI Taxonomy" id="149040"/>
    <lineage>
        <taxon>Eukaryota</taxon>
        <taxon>Fungi</taxon>
        <taxon>Dikarya</taxon>
        <taxon>Ascomycota</taxon>
        <taxon>Pezizomycotina</taxon>
        <taxon>Leotiomycetes</taxon>
        <taxon>Helotiales</taxon>
        <taxon>Mollisiaceae</taxon>
        <taxon>Mollisia</taxon>
    </lineage>
</organism>
<protein>
    <submittedName>
        <fullName evidence="4">Uncharacterized protein</fullName>
    </submittedName>
</protein>
<dbReference type="GeneID" id="28820909"/>
<keyword evidence="5" id="KW-1185">Reference proteome</keyword>
<dbReference type="InParanoid" id="A0A132BC14"/>
<evidence type="ECO:0000313" key="5">
    <source>
        <dbReference type="Proteomes" id="UP000070700"/>
    </source>
</evidence>
<dbReference type="PANTHER" id="PTHR33119">
    <property type="entry name" value="IFI3P"/>
    <property type="match status" value="1"/>
</dbReference>
<evidence type="ECO:0000259" key="3">
    <source>
        <dbReference type="Pfam" id="PF21666"/>
    </source>
</evidence>
<evidence type="ECO:0000256" key="1">
    <source>
        <dbReference type="SAM" id="MobiDB-lite"/>
    </source>
</evidence>
<accession>A0A132BC14</accession>
<dbReference type="Proteomes" id="UP000070700">
    <property type="component" value="Unassembled WGS sequence"/>
</dbReference>
<dbReference type="InterPro" id="IPR049192">
    <property type="entry name" value="DUF4246_C"/>
</dbReference>
<gene>
    <name evidence="4" type="ORF">LY89DRAFT_628514</name>
</gene>
<evidence type="ECO:0000259" key="2">
    <source>
        <dbReference type="Pfam" id="PF14033"/>
    </source>
</evidence>
<proteinExistence type="predicted"/>
<feature type="domain" description="DUF4246" evidence="3">
    <location>
        <begin position="6"/>
        <end position="76"/>
    </location>
</feature>
<dbReference type="AlphaFoldDB" id="A0A132BC14"/>
<dbReference type="PANTHER" id="PTHR33119:SF1">
    <property type="entry name" value="FE2OG DIOXYGENASE DOMAIN-CONTAINING PROTEIN"/>
    <property type="match status" value="1"/>
</dbReference>
<name>A0A132BC14_MOLSC</name>
<dbReference type="EMBL" id="KQ947432">
    <property type="protein sequence ID" value="KUJ09394.1"/>
    <property type="molecule type" value="Genomic_DNA"/>
</dbReference>
<feature type="compositionally biased region" description="Acidic residues" evidence="1">
    <location>
        <begin position="346"/>
        <end position="358"/>
    </location>
</feature>
<feature type="domain" description="DUF4246" evidence="2">
    <location>
        <begin position="124"/>
        <end position="603"/>
    </location>
</feature>
<dbReference type="KEGG" id="psco:LY89DRAFT_628514"/>
<sequence length="698" mass="79668">MADYDYPGLGLPLRHFHQDDNDSYPLGIHGNCWGSDSDLLPVREVAMMIIMDRLMDKPDWEKKVFDDEIIAKWRKEALEYPDDSLWKQATGGKVHNRWAGQRSDDETTFVSSHITPLTGIMSNEAFDYCVQELRSKAQYYKESALIPTLDACATVVKSDTLISSDMQVELRNAFDKLKADQSASPDWHPNSSEMVQDLLHPSMYPLVYGRSRVLKEEVVGVNDAIEKWAGKGEVIDKDDSELGTNDRYSSGIGGSYPPRNFWSNTYQWLPSNVAFQKDGSVKFTSYINNLHPGKYPDMYRTIEKFIETVLPAWDQCLARRIDYHNTKHGAGRTVSRFSKPSHPDDDNGDNWDPSEQEETPVNTAEASDSDASPTAVVDLEEEAESDDSEEYDNEEDRQWRRAEKRWHKIRKPVQPQPDPFKAVDDFYVPKESVQLSKQFKDTGLQIIVKMASIELTPGKPEFPVGGWHVEGQMNERICATALYYLDSDNITSNNLSFRMQTSAYINDEYTVGQDAYHWMENIYGTELGCGNAPCLQNYGSVETKEGRLLAFPNVFQHRVSPFRLIDPTKPGHRRFVALWLVDPHIRIISTANVPPQQLNWWAESIFSDSDESISKLPAELVELFQQKGVTIDPSEKAEGKLPPELNKMLLQHFEGEGALLMGEEEAREHREKLMSERSAFSLAADDEWHHHSYSFCEH</sequence>
<dbReference type="Pfam" id="PF14033">
    <property type="entry name" value="DUF4246"/>
    <property type="match status" value="1"/>
</dbReference>
<dbReference type="Pfam" id="PF21666">
    <property type="entry name" value="DUF4246_N"/>
    <property type="match status" value="1"/>
</dbReference>
<feature type="compositionally biased region" description="Acidic residues" evidence="1">
    <location>
        <begin position="378"/>
        <end position="395"/>
    </location>
</feature>
<dbReference type="InterPro" id="IPR025340">
    <property type="entry name" value="DUF4246"/>
</dbReference>